<dbReference type="Proteomes" id="UP000655589">
    <property type="component" value="Unassembled WGS sequence"/>
</dbReference>
<dbReference type="PROSITE" id="PS50995">
    <property type="entry name" value="HTH_MARR_2"/>
    <property type="match status" value="1"/>
</dbReference>
<proteinExistence type="predicted"/>
<dbReference type="EMBL" id="BMPT01000018">
    <property type="protein sequence ID" value="GGM38065.1"/>
    <property type="molecule type" value="Genomic_DNA"/>
</dbReference>
<name>A0A8H9L6U6_9MICO</name>
<gene>
    <name evidence="2" type="ORF">GCM10010102_37030</name>
</gene>
<protein>
    <submittedName>
        <fullName evidence="2">MarR family transcriptional regulator</fullName>
    </submittedName>
</protein>
<dbReference type="InterPro" id="IPR000835">
    <property type="entry name" value="HTH_MarR-typ"/>
</dbReference>
<dbReference type="PRINTS" id="PR00598">
    <property type="entry name" value="HTHMARR"/>
</dbReference>
<dbReference type="PANTHER" id="PTHR33164">
    <property type="entry name" value="TRANSCRIPTIONAL REGULATOR, MARR FAMILY"/>
    <property type="match status" value="1"/>
</dbReference>
<feature type="domain" description="HTH marR-type" evidence="1">
    <location>
        <begin position="1"/>
        <end position="145"/>
    </location>
</feature>
<dbReference type="InterPro" id="IPR039422">
    <property type="entry name" value="MarR/SlyA-like"/>
</dbReference>
<dbReference type="GO" id="GO:0006950">
    <property type="term" value="P:response to stress"/>
    <property type="evidence" value="ECO:0007669"/>
    <property type="project" value="TreeGrafter"/>
</dbReference>
<dbReference type="RefSeq" id="WP_212759500.1">
    <property type="nucleotide sequence ID" value="NZ_BMPT01000018.1"/>
</dbReference>
<reference evidence="2" key="1">
    <citation type="journal article" date="2014" name="Int. J. Syst. Evol. Microbiol.">
        <title>Complete genome sequence of Corynebacterium casei LMG S-19264T (=DSM 44701T), isolated from a smear-ripened cheese.</title>
        <authorList>
            <consortium name="US DOE Joint Genome Institute (JGI-PGF)"/>
            <person name="Walter F."/>
            <person name="Albersmeier A."/>
            <person name="Kalinowski J."/>
            <person name="Ruckert C."/>
        </authorList>
    </citation>
    <scope>NUCLEOTIDE SEQUENCE</scope>
    <source>
        <strain evidence="2">JCM 3051</strain>
    </source>
</reference>
<dbReference type="InterPro" id="IPR036388">
    <property type="entry name" value="WH-like_DNA-bd_sf"/>
</dbReference>
<evidence type="ECO:0000313" key="3">
    <source>
        <dbReference type="Proteomes" id="UP000655589"/>
    </source>
</evidence>
<dbReference type="SUPFAM" id="SSF46785">
    <property type="entry name" value="Winged helix' DNA-binding domain"/>
    <property type="match status" value="1"/>
</dbReference>
<dbReference type="Pfam" id="PF12802">
    <property type="entry name" value="MarR_2"/>
    <property type="match status" value="1"/>
</dbReference>
<dbReference type="SMART" id="SM00347">
    <property type="entry name" value="HTH_MARR"/>
    <property type="match status" value="1"/>
</dbReference>
<dbReference type="Gene3D" id="1.10.10.10">
    <property type="entry name" value="Winged helix-like DNA-binding domain superfamily/Winged helix DNA-binding domain"/>
    <property type="match status" value="1"/>
</dbReference>
<reference evidence="2" key="2">
    <citation type="submission" date="2020-09" db="EMBL/GenBank/DDBJ databases">
        <authorList>
            <person name="Sun Q."/>
            <person name="Ohkuma M."/>
        </authorList>
    </citation>
    <scope>NUCLEOTIDE SEQUENCE</scope>
    <source>
        <strain evidence="2">JCM 3051</strain>
    </source>
</reference>
<comment type="caution">
    <text evidence="2">The sequence shown here is derived from an EMBL/GenBank/DDBJ whole genome shotgun (WGS) entry which is preliminary data.</text>
</comment>
<dbReference type="AlphaFoldDB" id="A0A8H9L6U6"/>
<dbReference type="GO" id="GO:0003700">
    <property type="term" value="F:DNA-binding transcription factor activity"/>
    <property type="evidence" value="ECO:0007669"/>
    <property type="project" value="InterPro"/>
</dbReference>
<keyword evidence="3" id="KW-1185">Reference proteome</keyword>
<accession>A0A8H9L6U6</accession>
<sequence>MTTPRLTALEDEAWRGFLYAHDHIWREIEEGLAPLGVSMAEYSVLALLGEVGRDGMRMSELARRRVMSTGGFTRMADRLERRGLIERRRIEEDGRGYVATLTEDGRSLMRRAWRRQHADIRRLFLDRLDDEDVRALARVWSRLDLDPEVGRGR</sequence>
<evidence type="ECO:0000259" key="1">
    <source>
        <dbReference type="PROSITE" id="PS50995"/>
    </source>
</evidence>
<dbReference type="PANTHER" id="PTHR33164:SF99">
    <property type="entry name" value="MARR FAMILY REGULATORY PROTEIN"/>
    <property type="match status" value="1"/>
</dbReference>
<evidence type="ECO:0000313" key="2">
    <source>
        <dbReference type="EMBL" id="GGM38065.1"/>
    </source>
</evidence>
<dbReference type="InterPro" id="IPR036390">
    <property type="entry name" value="WH_DNA-bd_sf"/>
</dbReference>
<organism evidence="2 3">
    <name type="scientific">Promicromonospora citrea</name>
    <dbReference type="NCBI Taxonomy" id="43677"/>
    <lineage>
        <taxon>Bacteria</taxon>
        <taxon>Bacillati</taxon>
        <taxon>Actinomycetota</taxon>
        <taxon>Actinomycetes</taxon>
        <taxon>Micrococcales</taxon>
        <taxon>Promicromonosporaceae</taxon>
        <taxon>Promicromonospora</taxon>
    </lineage>
</organism>